<keyword evidence="10" id="KW-1185">Reference proteome</keyword>
<dbReference type="InterPro" id="IPR043595">
    <property type="entry name" value="FaeB/C/D"/>
</dbReference>
<dbReference type="InterPro" id="IPR029058">
    <property type="entry name" value="AB_hydrolase_fold"/>
</dbReference>
<keyword evidence="5" id="KW-0378">Hydrolase</keyword>
<comment type="caution">
    <text evidence="9">The sequence shown here is derived from an EMBL/GenBank/DDBJ whole genome shotgun (WGS) entry which is preliminary data.</text>
</comment>
<evidence type="ECO:0000256" key="8">
    <source>
        <dbReference type="SAM" id="SignalP"/>
    </source>
</evidence>
<dbReference type="Gene3D" id="3.40.50.1820">
    <property type="entry name" value="alpha/beta hydrolase"/>
    <property type="match status" value="1"/>
</dbReference>
<evidence type="ECO:0000313" key="9">
    <source>
        <dbReference type="EMBL" id="GMI02347.1"/>
    </source>
</evidence>
<keyword evidence="4 8" id="KW-0732">Signal</keyword>
<keyword evidence="6" id="KW-0119">Carbohydrate metabolism</keyword>
<evidence type="ECO:0000256" key="6">
    <source>
        <dbReference type="ARBA" id="ARBA00023277"/>
    </source>
</evidence>
<reference evidence="10" key="1">
    <citation type="journal article" date="2023" name="Commun. Biol.">
        <title>Genome analysis of Parmales, the sister group of diatoms, reveals the evolutionary specialization of diatoms from phago-mixotrophs to photoautotrophs.</title>
        <authorList>
            <person name="Ban H."/>
            <person name="Sato S."/>
            <person name="Yoshikawa S."/>
            <person name="Yamada K."/>
            <person name="Nakamura Y."/>
            <person name="Ichinomiya M."/>
            <person name="Sato N."/>
            <person name="Blanc-Mathieu R."/>
            <person name="Endo H."/>
            <person name="Kuwata A."/>
            <person name="Ogata H."/>
        </authorList>
    </citation>
    <scope>NUCLEOTIDE SEQUENCE [LARGE SCALE GENOMIC DNA]</scope>
    <source>
        <strain evidence="10">NIES 3700</strain>
    </source>
</reference>
<evidence type="ECO:0000256" key="1">
    <source>
        <dbReference type="ARBA" id="ARBA00004613"/>
    </source>
</evidence>
<dbReference type="PANTHER" id="PTHR38050:SF2">
    <property type="entry name" value="FERULOYL ESTERASE C-RELATED"/>
    <property type="match status" value="1"/>
</dbReference>
<evidence type="ECO:0000256" key="5">
    <source>
        <dbReference type="ARBA" id="ARBA00022801"/>
    </source>
</evidence>
<dbReference type="GO" id="GO:0045493">
    <property type="term" value="P:xylan catabolic process"/>
    <property type="evidence" value="ECO:0007669"/>
    <property type="project" value="UniProtKB-KW"/>
</dbReference>
<dbReference type="GO" id="GO:0030600">
    <property type="term" value="F:feruloyl esterase activity"/>
    <property type="evidence" value="ECO:0007669"/>
    <property type="project" value="InterPro"/>
</dbReference>
<gene>
    <name evidence="9" type="ORF">TrLO_g7427</name>
</gene>
<sequence>MRFTALTALAVVTAAPCSKTCSDEFVNGCVPYQNQGYQIYRNQIDGSAMPAPLSNAGCVKNCEDTDAMTIAKDDDGGVDTTCTLGAETFVANDEGSPTTLCSEQVCSLWSDRGTTACKILIDIPTTCAGKSGSTCPIIFCFHGAGGVDNQWNTGSQTGDVAEVDDVAFVISIMDDILSKYYGWSGSFFGYGHSNGAALVNKLAANGAGFHGLAAAATQLVESPESSNDPVGSNYLYNTISNPKAKLVPMLGMHGDSDGTIPYDGGELFGGPYVLYSERDSQDIYAVLNGCTEDQTYTETTVGAVTDSGETSTATKYEYPCNVVGYKVAGGNHGVAQSIDGKSPTKVAMEFFKDVDGVVASELEETHVGDGGGGVNSKLGFGAFLVGSCVCFWSLH</sequence>
<dbReference type="AlphaFoldDB" id="A0A9W7C999"/>
<keyword evidence="3" id="KW-0858">Xylan degradation</keyword>
<evidence type="ECO:0000313" key="10">
    <source>
        <dbReference type="Proteomes" id="UP001165122"/>
    </source>
</evidence>
<dbReference type="SUPFAM" id="SSF53474">
    <property type="entry name" value="alpha/beta-Hydrolases"/>
    <property type="match status" value="1"/>
</dbReference>
<protein>
    <recommendedName>
        <fullName evidence="11">Feruloyl esterase</fullName>
    </recommendedName>
</protein>
<dbReference type="GO" id="GO:0005576">
    <property type="term" value="C:extracellular region"/>
    <property type="evidence" value="ECO:0007669"/>
    <property type="project" value="UniProtKB-SubCell"/>
</dbReference>
<comment type="subcellular location">
    <subcellularLocation>
        <location evidence="1">Secreted</location>
    </subcellularLocation>
</comment>
<organism evidence="9 10">
    <name type="scientific">Triparma laevis f. longispina</name>
    <dbReference type="NCBI Taxonomy" id="1714387"/>
    <lineage>
        <taxon>Eukaryota</taxon>
        <taxon>Sar</taxon>
        <taxon>Stramenopiles</taxon>
        <taxon>Ochrophyta</taxon>
        <taxon>Bolidophyceae</taxon>
        <taxon>Parmales</taxon>
        <taxon>Triparmaceae</taxon>
        <taxon>Triparma</taxon>
    </lineage>
</organism>
<evidence type="ECO:0008006" key="11">
    <source>
        <dbReference type="Google" id="ProtNLM"/>
    </source>
</evidence>
<proteinExistence type="predicted"/>
<evidence type="ECO:0000256" key="4">
    <source>
        <dbReference type="ARBA" id="ARBA00022729"/>
    </source>
</evidence>
<evidence type="ECO:0000256" key="2">
    <source>
        <dbReference type="ARBA" id="ARBA00022525"/>
    </source>
</evidence>
<dbReference type="EMBL" id="BRXW01000042">
    <property type="protein sequence ID" value="GMI02347.1"/>
    <property type="molecule type" value="Genomic_DNA"/>
</dbReference>
<keyword evidence="7" id="KW-0624">Polysaccharide degradation</keyword>
<evidence type="ECO:0000256" key="3">
    <source>
        <dbReference type="ARBA" id="ARBA00022651"/>
    </source>
</evidence>
<evidence type="ECO:0000256" key="7">
    <source>
        <dbReference type="ARBA" id="ARBA00023326"/>
    </source>
</evidence>
<accession>A0A9W7C999</accession>
<dbReference type="Proteomes" id="UP001165122">
    <property type="component" value="Unassembled WGS sequence"/>
</dbReference>
<feature type="signal peptide" evidence="8">
    <location>
        <begin position="1"/>
        <end position="22"/>
    </location>
</feature>
<dbReference type="PANTHER" id="PTHR38050">
    <property type="match status" value="1"/>
</dbReference>
<dbReference type="OrthoDB" id="424610at2759"/>
<feature type="chain" id="PRO_5040890947" description="Feruloyl esterase" evidence="8">
    <location>
        <begin position="23"/>
        <end position="395"/>
    </location>
</feature>
<keyword evidence="2" id="KW-0964">Secreted</keyword>
<name>A0A9W7C999_9STRA</name>